<feature type="transmembrane region" description="Helical" evidence="1">
    <location>
        <begin position="7"/>
        <end position="28"/>
    </location>
</feature>
<sequence length="328" mass="36698">MRSTKSIIFAVLAIVVIGWLSYTFWLAYQPKTERFQGQIEAQQYLISSKVAGRIEQVLVKKGDRVKPEQPIFTLLSPEIEAKLAQAKAAEGAAGAMADQAETGARSQEIAAAQDQWRKAKAASALMEKTYQRVQNLYKDGVVAEQKRDEAYTQWQASRYTERSAYQMYQMAQEGARDETKRAAKAQEQQAAGAVAEVEAYAADTKIESWHNGEVSDILLHAGELAPQGFPVVTIVDMKDAWAIFHVREDKLKQFKQGSEIQVSIPALGDGLYTFIVTHIAVMGDFATWRTTDSNQGFDMRTFEMEARPIQPIENLRVGMSVLLDYQSE</sequence>
<protein>
    <recommendedName>
        <fullName evidence="2">YbhG-like alpha-helical hairpin domain-containing protein</fullName>
    </recommendedName>
</protein>
<dbReference type="Proteomes" id="UP000094070">
    <property type="component" value="Unassembled WGS sequence"/>
</dbReference>
<comment type="caution">
    <text evidence="3">The sequence shown here is derived from an EMBL/GenBank/DDBJ whole genome shotgun (WGS) entry which is preliminary data.</text>
</comment>
<evidence type="ECO:0000256" key="1">
    <source>
        <dbReference type="SAM" id="Phobius"/>
    </source>
</evidence>
<keyword evidence="1" id="KW-0472">Membrane</keyword>
<evidence type="ECO:0000259" key="2">
    <source>
        <dbReference type="Pfam" id="PF25881"/>
    </source>
</evidence>
<keyword evidence="1" id="KW-1133">Transmembrane helix</keyword>
<dbReference type="Gene3D" id="2.40.30.170">
    <property type="match status" value="1"/>
</dbReference>
<dbReference type="PANTHER" id="PTHR30438:SF1">
    <property type="entry name" value="36 KDA ANTIGEN"/>
    <property type="match status" value="1"/>
</dbReference>
<dbReference type="STRING" id="1188252.A1QC_03775"/>
<organism evidence="3 4">
    <name type="scientific">Vibrio rumoiensis 1S-45</name>
    <dbReference type="NCBI Taxonomy" id="1188252"/>
    <lineage>
        <taxon>Bacteria</taxon>
        <taxon>Pseudomonadati</taxon>
        <taxon>Pseudomonadota</taxon>
        <taxon>Gammaproteobacteria</taxon>
        <taxon>Vibrionales</taxon>
        <taxon>Vibrionaceae</taxon>
        <taxon>Vibrio</taxon>
    </lineage>
</organism>
<dbReference type="RefSeq" id="WP_017026557.1">
    <property type="nucleotide sequence ID" value="NZ_AJYK02000008.1"/>
</dbReference>
<proteinExistence type="predicted"/>
<dbReference type="OrthoDB" id="9793801at2"/>
<keyword evidence="4" id="KW-1185">Reference proteome</keyword>
<dbReference type="SUPFAM" id="SSF111369">
    <property type="entry name" value="HlyD-like secretion proteins"/>
    <property type="match status" value="1"/>
</dbReference>
<name>A0A1E5E5Y3_9VIBR</name>
<dbReference type="eggNOG" id="COG1566">
    <property type="taxonomic scope" value="Bacteria"/>
</dbReference>
<dbReference type="Gene3D" id="2.40.50.100">
    <property type="match status" value="1"/>
</dbReference>
<keyword evidence="1" id="KW-0812">Transmembrane</keyword>
<dbReference type="InterPro" id="IPR059052">
    <property type="entry name" value="HH_YbhG-like"/>
</dbReference>
<reference evidence="3 4" key="1">
    <citation type="journal article" date="2012" name="Science">
        <title>Ecological populations of bacteria act as socially cohesive units of antibiotic production and resistance.</title>
        <authorList>
            <person name="Cordero O.X."/>
            <person name="Wildschutte H."/>
            <person name="Kirkup B."/>
            <person name="Proehl S."/>
            <person name="Ngo L."/>
            <person name="Hussain F."/>
            <person name="Le Roux F."/>
            <person name="Mincer T."/>
            <person name="Polz M.F."/>
        </authorList>
    </citation>
    <scope>NUCLEOTIDE SEQUENCE [LARGE SCALE GENOMIC DNA]</scope>
    <source>
        <strain evidence="3 4">1S-45</strain>
    </source>
</reference>
<dbReference type="AlphaFoldDB" id="A0A1E5E5Y3"/>
<feature type="domain" description="YbhG-like alpha-helical hairpin" evidence="2">
    <location>
        <begin position="80"/>
        <end position="199"/>
    </location>
</feature>
<accession>A0A1E5E5Y3</accession>
<dbReference type="EMBL" id="AJYK02000008">
    <property type="protein sequence ID" value="OEF29378.1"/>
    <property type="molecule type" value="Genomic_DNA"/>
</dbReference>
<dbReference type="Pfam" id="PF25881">
    <property type="entry name" value="HH_YBHG"/>
    <property type="match status" value="1"/>
</dbReference>
<evidence type="ECO:0000313" key="3">
    <source>
        <dbReference type="EMBL" id="OEF29378.1"/>
    </source>
</evidence>
<evidence type="ECO:0000313" key="4">
    <source>
        <dbReference type="Proteomes" id="UP000094070"/>
    </source>
</evidence>
<dbReference type="PANTHER" id="PTHR30438">
    <property type="entry name" value="36 KDA ANTIGEN-RELATED"/>
    <property type="match status" value="1"/>
</dbReference>
<gene>
    <name evidence="3" type="ORF">A1QC_03775</name>
</gene>